<protein>
    <submittedName>
        <fullName evidence="3">Uncharacterized protein LOC127751183</fullName>
    </submittedName>
</protein>
<keyword evidence="1" id="KW-0732">Signal</keyword>
<dbReference type="GeneID" id="127751183"/>
<keyword evidence="2" id="KW-1185">Reference proteome</keyword>
<name>A0A9C6X6X8_FRAOC</name>
<proteinExistence type="predicted"/>
<dbReference type="AlphaFoldDB" id="A0A9C6X6X8"/>
<reference evidence="3" key="1">
    <citation type="submission" date="2025-08" db="UniProtKB">
        <authorList>
            <consortium name="RefSeq"/>
        </authorList>
    </citation>
    <scope>IDENTIFICATION</scope>
    <source>
        <tissue evidence="3">Whole organism</tissue>
    </source>
</reference>
<dbReference type="Proteomes" id="UP000504606">
    <property type="component" value="Unplaced"/>
</dbReference>
<accession>A0A9C6X6X8</accession>
<evidence type="ECO:0000256" key="1">
    <source>
        <dbReference type="SAM" id="SignalP"/>
    </source>
</evidence>
<feature type="signal peptide" evidence="1">
    <location>
        <begin position="1"/>
        <end position="21"/>
    </location>
</feature>
<gene>
    <name evidence="3" type="primary">LOC127751183</name>
</gene>
<feature type="chain" id="PRO_5038430117" evidence="1">
    <location>
        <begin position="22"/>
        <end position="156"/>
    </location>
</feature>
<dbReference type="RefSeq" id="XP_052130268.1">
    <property type="nucleotide sequence ID" value="XM_052274308.1"/>
</dbReference>
<sequence length="156" mass="18198">MHVLFCCFSVVHSAILKDVYGGVSCQRCISDWTQMYIDFLSKQEERNVRKLLLTMPLKCQTHTERFWLLWQQFPPAAAAAADGALPLWRLGSKAKCRYFKNFENLLLEDKRVVHKGLEYEKLWSQILSFLLKQFFISVIVPALPCCFHPMFDMLSS</sequence>
<dbReference type="KEGG" id="foc:127751183"/>
<evidence type="ECO:0000313" key="2">
    <source>
        <dbReference type="Proteomes" id="UP000504606"/>
    </source>
</evidence>
<organism evidence="2 3">
    <name type="scientific">Frankliniella occidentalis</name>
    <name type="common">Western flower thrips</name>
    <name type="synonym">Euthrips occidentalis</name>
    <dbReference type="NCBI Taxonomy" id="133901"/>
    <lineage>
        <taxon>Eukaryota</taxon>
        <taxon>Metazoa</taxon>
        <taxon>Ecdysozoa</taxon>
        <taxon>Arthropoda</taxon>
        <taxon>Hexapoda</taxon>
        <taxon>Insecta</taxon>
        <taxon>Pterygota</taxon>
        <taxon>Neoptera</taxon>
        <taxon>Paraneoptera</taxon>
        <taxon>Thysanoptera</taxon>
        <taxon>Terebrantia</taxon>
        <taxon>Thripoidea</taxon>
        <taxon>Thripidae</taxon>
        <taxon>Frankliniella</taxon>
    </lineage>
</organism>
<evidence type="ECO:0000313" key="3">
    <source>
        <dbReference type="RefSeq" id="XP_052130268.1"/>
    </source>
</evidence>